<dbReference type="EMBL" id="AECV01000001">
    <property type="protein sequence ID" value="EFW30627.1"/>
    <property type="molecule type" value="Genomic_DNA"/>
</dbReference>
<evidence type="ECO:0000256" key="6">
    <source>
        <dbReference type="ARBA" id="ARBA00023244"/>
    </source>
</evidence>
<dbReference type="PIRSF" id="PIRSF001438">
    <property type="entry name" value="4pyrrol_synth_OHMeBilane_synth"/>
    <property type="match status" value="1"/>
</dbReference>
<dbReference type="AlphaFoldDB" id="E7MZW3"/>
<dbReference type="PANTHER" id="PTHR11557:SF0">
    <property type="entry name" value="PORPHOBILINOGEN DEAMINASE"/>
    <property type="match status" value="1"/>
</dbReference>
<evidence type="ECO:0000256" key="1">
    <source>
        <dbReference type="ARBA" id="ARBA00002869"/>
    </source>
</evidence>
<evidence type="ECO:0000256" key="4">
    <source>
        <dbReference type="ARBA" id="ARBA00011245"/>
    </source>
</evidence>
<evidence type="ECO:0000256" key="5">
    <source>
        <dbReference type="ARBA" id="ARBA00022679"/>
    </source>
</evidence>
<feature type="modified residue" description="S-(dipyrrolylmethanemethyl)cysteine" evidence="8">
    <location>
        <position position="242"/>
    </location>
</feature>
<evidence type="ECO:0000256" key="2">
    <source>
        <dbReference type="ARBA" id="ARBA00004735"/>
    </source>
</evidence>
<evidence type="ECO:0000313" key="12">
    <source>
        <dbReference type="Proteomes" id="UP000004633"/>
    </source>
</evidence>
<dbReference type="InterPro" id="IPR036803">
    <property type="entry name" value="Porphobilinogen_deaminase_C_sf"/>
</dbReference>
<protein>
    <recommendedName>
        <fullName evidence="8">Porphobilinogen deaminase</fullName>
        <shortName evidence="8">PBG</shortName>
        <ecNumber evidence="8">2.5.1.61</ecNumber>
    </recommendedName>
    <alternativeName>
        <fullName evidence="8">Hydroxymethylbilane synthase</fullName>
        <shortName evidence="8">HMBS</shortName>
    </alternativeName>
    <alternativeName>
        <fullName evidence="8">Pre-uroporphyrinogen synthase</fullName>
    </alternativeName>
</protein>
<dbReference type="GO" id="GO:0006782">
    <property type="term" value="P:protoporphyrinogen IX biosynthetic process"/>
    <property type="evidence" value="ECO:0007669"/>
    <property type="project" value="UniProtKB-UniRule"/>
</dbReference>
<comment type="subunit">
    <text evidence="4 8">Monomer.</text>
</comment>
<organism evidence="11 12">
    <name type="scientific">Selenomonas artemidis F0399</name>
    <dbReference type="NCBI Taxonomy" id="749551"/>
    <lineage>
        <taxon>Bacteria</taxon>
        <taxon>Bacillati</taxon>
        <taxon>Bacillota</taxon>
        <taxon>Negativicutes</taxon>
        <taxon>Selenomonadales</taxon>
        <taxon>Selenomonadaceae</taxon>
        <taxon>Selenomonas</taxon>
    </lineage>
</organism>
<dbReference type="InterPro" id="IPR022419">
    <property type="entry name" value="Porphobilin_deaminase_cofac_BS"/>
</dbReference>
<dbReference type="PANTHER" id="PTHR11557">
    <property type="entry name" value="PORPHOBILINOGEN DEAMINASE"/>
    <property type="match status" value="1"/>
</dbReference>
<dbReference type="SUPFAM" id="SSF53850">
    <property type="entry name" value="Periplasmic binding protein-like II"/>
    <property type="match status" value="1"/>
</dbReference>
<comment type="caution">
    <text evidence="11">The sequence shown here is derived from an EMBL/GenBank/DDBJ whole genome shotgun (WGS) entry which is preliminary data.</text>
</comment>
<dbReference type="FunFam" id="3.40.190.10:FF:000005">
    <property type="entry name" value="Porphobilinogen deaminase"/>
    <property type="match status" value="1"/>
</dbReference>
<accession>E7MZW3</accession>
<gene>
    <name evidence="8 11" type="primary">hemC</name>
    <name evidence="11" type="ORF">HMPREF9555_00255</name>
</gene>
<dbReference type="PROSITE" id="PS00533">
    <property type="entry name" value="PORPHOBILINOGEN_DEAM"/>
    <property type="match status" value="1"/>
</dbReference>
<dbReference type="RefSeq" id="WP_009348915.1">
    <property type="nucleotide sequence ID" value="NZ_GL638127.1"/>
</dbReference>
<evidence type="ECO:0000256" key="8">
    <source>
        <dbReference type="HAMAP-Rule" id="MF_00260"/>
    </source>
</evidence>
<dbReference type="GO" id="GO:0005737">
    <property type="term" value="C:cytoplasm"/>
    <property type="evidence" value="ECO:0007669"/>
    <property type="project" value="UniProtKB-UniRule"/>
</dbReference>
<evidence type="ECO:0000259" key="10">
    <source>
        <dbReference type="Pfam" id="PF03900"/>
    </source>
</evidence>
<evidence type="ECO:0000256" key="3">
    <source>
        <dbReference type="ARBA" id="ARBA00005638"/>
    </source>
</evidence>
<name>E7MZW3_9FIRM</name>
<dbReference type="InterPro" id="IPR000860">
    <property type="entry name" value="HemC"/>
</dbReference>
<dbReference type="Gene3D" id="3.40.190.10">
    <property type="entry name" value="Periplasmic binding protein-like II"/>
    <property type="match status" value="2"/>
</dbReference>
<dbReference type="InterPro" id="IPR022417">
    <property type="entry name" value="Porphobilin_deaminase_N"/>
</dbReference>
<dbReference type="STRING" id="749551.HMPREF9555_00255"/>
<sequence length="311" mass="32701">MNSGTITIGTRASKLALWQAKFVAGELQKRHPSVTVVLKEMTTKGDKILDAPLAKIGGKGLFTKELEQAMLAGDIDIAVHSLKDMPTEIPAGLIIGAITARLDPGDAFVSNQYAAIEELPAGARVGTSSLRRRAQLLAVRPDLVLLDLRGNVNTRLEKLDAGEFDAVVLAAAGLRRLGLGDRIRSVLPRAMMLPAVGQGALAIECRADDAEICAAIGFMCDADMTAAAAAERAFLGRVEGGCQIPVGVYAEIGDGDMLYVDAMIASVDGMRVCRSRASGRPAQAAQIGVALAEELLDMGGREILKEIGINV</sequence>
<comment type="similarity">
    <text evidence="3 8">Belongs to the HMBS family.</text>
</comment>
<feature type="domain" description="Porphobilinogen deaminase N-terminal" evidence="9">
    <location>
        <begin position="6"/>
        <end position="212"/>
    </location>
</feature>
<dbReference type="PRINTS" id="PR00151">
    <property type="entry name" value="PORPHBDMNASE"/>
</dbReference>
<dbReference type="NCBIfam" id="TIGR00212">
    <property type="entry name" value="hemC"/>
    <property type="match status" value="1"/>
</dbReference>
<evidence type="ECO:0000313" key="11">
    <source>
        <dbReference type="EMBL" id="EFW30627.1"/>
    </source>
</evidence>
<dbReference type="Gene3D" id="3.30.160.40">
    <property type="entry name" value="Porphobilinogen deaminase, C-terminal domain"/>
    <property type="match status" value="1"/>
</dbReference>
<keyword evidence="6 8" id="KW-0627">Porphyrin biosynthesis</keyword>
<reference evidence="11 12" key="1">
    <citation type="submission" date="2010-08" db="EMBL/GenBank/DDBJ databases">
        <authorList>
            <person name="Weinstock G."/>
            <person name="Sodergren E."/>
            <person name="Clifton S."/>
            <person name="Fulton L."/>
            <person name="Fulton B."/>
            <person name="Courtney L."/>
            <person name="Fronick C."/>
            <person name="Harrison M."/>
            <person name="Strong C."/>
            <person name="Farmer C."/>
            <person name="Delahaunty K."/>
            <person name="Markovic C."/>
            <person name="Hall O."/>
            <person name="Minx P."/>
            <person name="Tomlinson C."/>
            <person name="Mitreva M."/>
            <person name="Hou S."/>
            <person name="Chen J."/>
            <person name="Wollam A."/>
            <person name="Pepin K.H."/>
            <person name="Johnson M."/>
            <person name="Bhonagiri V."/>
            <person name="Zhang X."/>
            <person name="Suruliraj S."/>
            <person name="Warren W."/>
            <person name="Chinwalla A."/>
            <person name="Mardis E.R."/>
            <person name="Wilson R.K."/>
        </authorList>
    </citation>
    <scope>NUCLEOTIDE SEQUENCE [LARGE SCALE GENOMIC DNA]</scope>
    <source>
        <strain evidence="11 12">F0399</strain>
    </source>
</reference>
<dbReference type="FunFam" id="3.40.190.10:FF:000004">
    <property type="entry name" value="Porphobilinogen deaminase"/>
    <property type="match status" value="1"/>
</dbReference>
<dbReference type="GO" id="GO:0004418">
    <property type="term" value="F:hydroxymethylbilane synthase activity"/>
    <property type="evidence" value="ECO:0007669"/>
    <property type="project" value="UniProtKB-UniRule"/>
</dbReference>
<dbReference type="CDD" id="cd13646">
    <property type="entry name" value="PBP2_EcHMBS_like"/>
    <property type="match status" value="1"/>
</dbReference>
<keyword evidence="5 8" id="KW-0808">Transferase</keyword>
<comment type="cofactor">
    <cofactor evidence="8">
        <name>dipyrromethane</name>
        <dbReference type="ChEBI" id="CHEBI:60342"/>
    </cofactor>
    <text evidence="8">Binds 1 dipyrromethane group covalently.</text>
</comment>
<evidence type="ECO:0000256" key="7">
    <source>
        <dbReference type="ARBA" id="ARBA00048169"/>
    </source>
</evidence>
<dbReference type="HAMAP" id="MF_00260">
    <property type="entry name" value="Porphobil_deam"/>
    <property type="match status" value="1"/>
</dbReference>
<keyword evidence="12" id="KW-1185">Reference proteome</keyword>
<dbReference type="EC" id="2.5.1.61" evidence="8"/>
<dbReference type="InterPro" id="IPR022418">
    <property type="entry name" value="Porphobilinogen_deaminase_C"/>
</dbReference>
<proteinExistence type="inferred from homology"/>
<feature type="domain" description="Porphobilinogen deaminase C-terminal" evidence="10">
    <location>
        <begin position="227"/>
        <end position="296"/>
    </location>
</feature>
<dbReference type="Proteomes" id="UP000004633">
    <property type="component" value="Unassembled WGS sequence"/>
</dbReference>
<comment type="function">
    <text evidence="1 8">Tetrapolymerization of the monopyrrole PBG into the hydroxymethylbilane pre-uroporphyrinogen in several discrete steps.</text>
</comment>
<dbReference type="Pfam" id="PF01379">
    <property type="entry name" value="Porphobil_deam"/>
    <property type="match status" value="1"/>
</dbReference>
<comment type="catalytic activity">
    <reaction evidence="7 8">
        <text>4 porphobilinogen + H2O = hydroxymethylbilane + 4 NH4(+)</text>
        <dbReference type="Rhea" id="RHEA:13185"/>
        <dbReference type="ChEBI" id="CHEBI:15377"/>
        <dbReference type="ChEBI" id="CHEBI:28938"/>
        <dbReference type="ChEBI" id="CHEBI:57845"/>
        <dbReference type="ChEBI" id="CHEBI:58126"/>
        <dbReference type="EC" id="2.5.1.61"/>
    </reaction>
</comment>
<dbReference type="SUPFAM" id="SSF54782">
    <property type="entry name" value="Porphobilinogen deaminase (hydroxymethylbilane synthase), C-terminal domain"/>
    <property type="match status" value="1"/>
</dbReference>
<comment type="miscellaneous">
    <text evidence="8">The porphobilinogen subunits are added to the dipyrromethane group.</text>
</comment>
<dbReference type="HOGENOM" id="CLU_019704_0_2_9"/>
<dbReference type="Pfam" id="PF03900">
    <property type="entry name" value="Porphobil_deamC"/>
    <property type="match status" value="1"/>
</dbReference>
<evidence type="ECO:0000259" key="9">
    <source>
        <dbReference type="Pfam" id="PF01379"/>
    </source>
</evidence>
<comment type="pathway">
    <text evidence="2">Porphyrin-containing compound metabolism; protoporphyrin-IX biosynthesis; coproporphyrinogen-III from 5-aminolevulinate: step 2/4.</text>
</comment>